<keyword evidence="5" id="KW-1185">Reference proteome</keyword>
<feature type="domain" description="Sugar fermentation stimulation protein C-terminal" evidence="2">
    <location>
        <begin position="80"/>
        <end position="214"/>
    </location>
</feature>
<accession>A0ABW9ZZ38</accession>
<dbReference type="InterPro" id="IPR040452">
    <property type="entry name" value="SfsA_C"/>
</dbReference>
<dbReference type="PANTHER" id="PTHR30545">
    <property type="entry name" value="SUGAR FERMENTATION STIMULATION PROTEIN A"/>
    <property type="match status" value="1"/>
</dbReference>
<dbReference type="RefSeq" id="WP_161919183.1">
    <property type="nucleotide sequence ID" value="NZ_JAACYS010000002.1"/>
</dbReference>
<dbReference type="NCBIfam" id="TIGR00230">
    <property type="entry name" value="sfsA"/>
    <property type="match status" value="1"/>
</dbReference>
<gene>
    <name evidence="1 4" type="primary">sfsA</name>
    <name evidence="4" type="ORF">GW534_00955</name>
</gene>
<dbReference type="Proteomes" id="UP000743899">
    <property type="component" value="Unassembled WGS sequence"/>
</dbReference>
<feature type="domain" description="SfsA N-terminal OB" evidence="3">
    <location>
        <begin position="12"/>
        <end position="77"/>
    </location>
</feature>
<dbReference type="Gene3D" id="3.40.1350.60">
    <property type="match status" value="1"/>
</dbReference>
<evidence type="ECO:0000259" key="2">
    <source>
        <dbReference type="Pfam" id="PF03749"/>
    </source>
</evidence>
<evidence type="ECO:0000313" key="4">
    <source>
        <dbReference type="EMBL" id="NCU16346.1"/>
    </source>
</evidence>
<comment type="similarity">
    <text evidence="1">Belongs to the SfsA family.</text>
</comment>
<evidence type="ECO:0000313" key="5">
    <source>
        <dbReference type="Proteomes" id="UP000743899"/>
    </source>
</evidence>
<dbReference type="CDD" id="cd22359">
    <property type="entry name" value="SfsA-like_bacterial"/>
    <property type="match status" value="1"/>
</dbReference>
<evidence type="ECO:0000259" key="3">
    <source>
        <dbReference type="Pfam" id="PF17746"/>
    </source>
</evidence>
<comment type="caution">
    <text evidence="4">The sequence shown here is derived from an EMBL/GenBank/DDBJ whole genome shotgun (WGS) entry which is preliminary data.</text>
</comment>
<organism evidence="4 5">
    <name type="scientific">Pallidibacillus pasinlerensis</name>
    <dbReference type="NCBI Taxonomy" id="2703818"/>
    <lineage>
        <taxon>Bacteria</taxon>
        <taxon>Bacillati</taxon>
        <taxon>Bacillota</taxon>
        <taxon>Bacilli</taxon>
        <taxon>Bacillales</taxon>
        <taxon>Bacillaceae</taxon>
        <taxon>Pallidibacillus</taxon>
    </lineage>
</organism>
<sequence>MKYSQVVQGHFIRRVNRFIAEVFIDGEVEIVHVKNTGRLKELLIEGAEIALESRQNPNRKTKYSLIAVKKGSGWVNIDSQVPNAVVYDALLAGKIREFSGLTKVKREVTFGGSRFDIYFEDGIKKGFIEVKGVTLEKDGVAMFPDAPTERGTKHIYEMIKAVEAGYSGHIFFLIQMQGCLSFMPNGEMDSAFSEALKRADQAGVQIHAYDALVLPDEITISERIQVQL</sequence>
<dbReference type="Pfam" id="PF03749">
    <property type="entry name" value="SfsA"/>
    <property type="match status" value="1"/>
</dbReference>
<name>A0ABW9ZZ38_9BACI</name>
<dbReference type="InterPro" id="IPR041465">
    <property type="entry name" value="SfsA_N"/>
</dbReference>
<dbReference type="InterPro" id="IPR005224">
    <property type="entry name" value="SfsA"/>
</dbReference>
<dbReference type="Pfam" id="PF17746">
    <property type="entry name" value="SfsA_N"/>
    <property type="match status" value="1"/>
</dbReference>
<protein>
    <recommendedName>
        <fullName evidence="1">Sugar fermentation stimulation protein homolog</fullName>
    </recommendedName>
</protein>
<reference evidence="4 5" key="1">
    <citation type="submission" date="2020-01" db="EMBL/GenBank/DDBJ databases">
        <title>A novel Bacillus sp. from Pasinler.</title>
        <authorList>
            <person name="Adiguzel A."/>
            <person name="Ay H."/>
            <person name="Baltaci M.O."/>
        </authorList>
    </citation>
    <scope>NUCLEOTIDE SEQUENCE [LARGE SCALE GENOMIC DNA]</scope>
    <source>
        <strain evidence="4 5">P1</strain>
    </source>
</reference>
<dbReference type="Gene3D" id="2.40.50.580">
    <property type="match status" value="1"/>
</dbReference>
<proteinExistence type="inferred from homology"/>
<evidence type="ECO:0000256" key="1">
    <source>
        <dbReference type="HAMAP-Rule" id="MF_00095"/>
    </source>
</evidence>
<dbReference type="PANTHER" id="PTHR30545:SF2">
    <property type="entry name" value="SUGAR FERMENTATION STIMULATION PROTEIN A"/>
    <property type="match status" value="1"/>
</dbReference>
<dbReference type="EMBL" id="JAACYS010000002">
    <property type="protein sequence ID" value="NCU16346.1"/>
    <property type="molecule type" value="Genomic_DNA"/>
</dbReference>
<dbReference type="HAMAP" id="MF_00095">
    <property type="entry name" value="SfsA"/>
    <property type="match status" value="1"/>
</dbReference>